<evidence type="ECO:0000313" key="3">
    <source>
        <dbReference type="EMBL" id="KAL2273321.1"/>
    </source>
</evidence>
<dbReference type="InterPro" id="IPR053008">
    <property type="entry name" value="Phomopsin_biosynth_assoc"/>
</dbReference>
<dbReference type="EMBL" id="JBAWTH010000190">
    <property type="protein sequence ID" value="KAL2273321.1"/>
    <property type="molecule type" value="Genomic_DNA"/>
</dbReference>
<reference evidence="3 4" key="1">
    <citation type="submission" date="2024-03" db="EMBL/GenBank/DDBJ databases">
        <title>A high-quality draft genome sequence of Diaporthe vaccinii, a causative agent of upright dieback and viscid rot disease in cranberry plants.</title>
        <authorList>
            <person name="Sarrasin M."/>
            <person name="Lang B.F."/>
            <person name="Burger G."/>
        </authorList>
    </citation>
    <scope>NUCLEOTIDE SEQUENCE [LARGE SCALE GENOMIC DNA]</scope>
    <source>
        <strain evidence="3 4">IS7</strain>
    </source>
</reference>
<comment type="caution">
    <text evidence="3">The sequence shown here is derived from an EMBL/GenBank/DDBJ whole genome shotgun (WGS) entry which is preliminary data.</text>
</comment>
<dbReference type="PANTHER" id="PTHR35896">
    <property type="entry name" value="IG-LIKE DOMAIN-CONTAINING PROTEIN"/>
    <property type="match status" value="1"/>
</dbReference>
<feature type="region of interest" description="Disordered" evidence="1">
    <location>
        <begin position="14"/>
        <end position="49"/>
    </location>
</feature>
<accession>A0ABR4DTL7</accession>
<evidence type="ECO:0000256" key="1">
    <source>
        <dbReference type="SAM" id="MobiDB-lite"/>
    </source>
</evidence>
<sequence length="247" mass="28164">MPIVYNDSSLMEPKDFKLDDEGDDSVNNRLLPSTDSSDRFGSPEKSNKTCTRCHRNWRACILLGSLIIILLVALYIVLGHVVHQQYYHTETDAKKQYLHCGNSVAEAWAAGCQFELMSYAWLPEPCIDRELEEEFRSLGFPYFEDIEGTRPVAHEVVVRGDQIVFSTWREHMWHCAFMWKKIVKIANGVKGGGGLSTRMLRMNHTEHCSEMILADDGPPLDMVNTRGTPAFDECVYEQDARPFLDGL</sequence>
<proteinExistence type="predicted"/>
<keyword evidence="2" id="KW-1133">Transmembrane helix</keyword>
<organism evidence="3 4">
    <name type="scientific">Diaporthe vaccinii</name>
    <dbReference type="NCBI Taxonomy" id="105482"/>
    <lineage>
        <taxon>Eukaryota</taxon>
        <taxon>Fungi</taxon>
        <taxon>Dikarya</taxon>
        <taxon>Ascomycota</taxon>
        <taxon>Pezizomycotina</taxon>
        <taxon>Sordariomycetes</taxon>
        <taxon>Sordariomycetidae</taxon>
        <taxon>Diaporthales</taxon>
        <taxon>Diaporthaceae</taxon>
        <taxon>Diaporthe</taxon>
        <taxon>Diaporthe eres species complex</taxon>
    </lineage>
</organism>
<gene>
    <name evidence="3" type="ORF">FJTKL_04786</name>
</gene>
<feature type="transmembrane region" description="Helical" evidence="2">
    <location>
        <begin position="57"/>
        <end position="78"/>
    </location>
</feature>
<name>A0ABR4DTL7_9PEZI</name>
<keyword evidence="4" id="KW-1185">Reference proteome</keyword>
<evidence type="ECO:0000256" key="2">
    <source>
        <dbReference type="SAM" id="Phobius"/>
    </source>
</evidence>
<dbReference type="PANTHER" id="PTHR35896:SF3">
    <property type="entry name" value="MAJOR FACILITATOR SUPERFAMILY TRANSPORTER"/>
    <property type="match status" value="1"/>
</dbReference>
<feature type="compositionally biased region" description="Polar residues" evidence="1">
    <location>
        <begin position="25"/>
        <end position="35"/>
    </location>
</feature>
<dbReference type="Proteomes" id="UP001600888">
    <property type="component" value="Unassembled WGS sequence"/>
</dbReference>
<keyword evidence="2" id="KW-0812">Transmembrane</keyword>
<keyword evidence="2" id="KW-0472">Membrane</keyword>
<evidence type="ECO:0000313" key="4">
    <source>
        <dbReference type="Proteomes" id="UP001600888"/>
    </source>
</evidence>
<feature type="compositionally biased region" description="Basic and acidic residues" evidence="1">
    <location>
        <begin position="36"/>
        <end position="47"/>
    </location>
</feature>
<protein>
    <submittedName>
        <fullName evidence="3">Uncharacterized protein</fullName>
    </submittedName>
</protein>